<dbReference type="STRING" id="1191523.MROS_0093"/>
<dbReference type="PANTHER" id="PTHR43682">
    <property type="entry name" value="LACTATE UTILIZATION PROTEIN C"/>
    <property type="match status" value="1"/>
</dbReference>
<feature type="domain" description="LUD" evidence="1">
    <location>
        <begin position="75"/>
        <end position="174"/>
    </location>
</feature>
<dbReference type="KEGG" id="mro:MROS_0093"/>
<accession>I6YS06</accession>
<organism evidence="2 3">
    <name type="scientific">Melioribacter roseus (strain DSM 23840 / JCM 17771 / VKM B-2668 / P3M-2)</name>
    <dbReference type="NCBI Taxonomy" id="1191523"/>
    <lineage>
        <taxon>Bacteria</taxon>
        <taxon>Pseudomonadati</taxon>
        <taxon>Ignavibacteriota</taxon>
        <taxon>Ignavibacteria</taxon>
        <taxon>Ignavibacteriales</taxon>
        <taxon>Melioribacteraceae</taxon>
        <taxon>Melioribacter</taxon>
    </lineage>
</organism>
<dbReference type="Proteomes" id="UP000009011">
    <property type="component" value="Chromosome"/>
</dbReference>
<keyword evidence="3" id="KW-1185">Reference proteome</keyword>
<dbReference type="SUPFAM" id="SSF100950">
    <property type="entry name" value="NagB/RpiA/CoA transferase-like"/>
    <property type="match status" value="1"/>
</dbReference>
<dbReference type="HOGENOM" id="CLU_1508894_0_0_10"/>
<name>I6YS06_MELRP</name>
<evidence type="ECO:0000313" key="3">
    <source>
        <dbReference type="Proteomes" id="UP000009011"/>
    </source>
</evidence>
<dbReference type="InterPro" id="IPR024185">
    <property type="entry name" value="FTHF_cligase-like_sf"/>
</dbReference>
<evidence type="ECO:0000313" key="2">
    <source>
        <dbReference type="EMBL" id="AFN73337.1"/>
    </source>
</evidence>
<proteinExistence type="predicted"/>
<gene>
    <name evidence="2" type="ordered locus">MROS_0093</name>
</gene>
<dbReference type="Gene3D" id="3.40.50.10420">
    <property type="entry name" value="NagB/RpiA/CoA transferase-like"/>
    <property type="match status" value="1"/>
</dbReference>
<dbReference type="InterPro" id="IPR003741">
    <property type="entry name" value="LUD_dom"/>
</dbReference>
<protein>
    <recommendedName>
        <fullName evidence="1">LUD domain-containing protein</fullName>
    </recommendedName>
</protein>
<dbReference type="eggNOG" id="COG1556">
    <property type="taxonomic scope" value="Bacteria"/>
</dbReference>
<reference evidence="2 3" key="1">
    <citation type="journal article" date="2013" name="PLoS ONE">
        <title>Genomic analysis of Melioribacter roseus, facultatively anaerobic organotrophic bacterium representing a novel deep lineage within Bacteriodetes/Chlorobi group.</title>
        <authorList>
            <person name="Kadnikov V.V."/>
            <person name="Mardanov A.V."/>
            <person name="Podosokorskaya O.A."/>
            <person name="Gavrilov S.N."/>
            <person name="Kublanov I.V."/>
            <person name="Beletsky A.V."/>
            <person name="Bonch-Osmolovskaya E.A."/>
            <person name="Ravin N.V."/>
        </authorList>
    </citation>
    <scope>NUCLEOTIDE SEQUENCE [LARGE SCALE GENOMIC DNA]</scope>
    <source>
        <strain evidence="3">JCM 17771 / P3M-2</strain>
    </source>
</reference>
<dbReference type="PANTHER" id="PTHR43682:SF1">
    <property type="entry name" value="LACTATE UTILIZATION PROTEIN C"/>
    <property type="match status" value="1"/>
</dbReference>
<sequence length="178" mass="19173">MMKSKEELLKEFIGKAKAACANVISVAGDPSSIKTALQKITEGENEILVSNPGIIERSFFEQIFDDAKYLKNFDKGKLRNAKTGITPAVCGIASAGSVIVPISDDLTSYISMLVRNHIVILDGNKIVSRPRELFDEENIFLQGSYSIITGPSATADMGPLVRGVHGPGKLHIIVTEGL</sequence>
<dbReference type="InterPro" id="IPR037171">
    <property type="entry name" value="NagB/RpiA_transferase-like"/>
</dbReference>
<evidence type="ECO:0000259" key="1">
    <source>
        <dbReference type="Pfam" id="PF02589"/>
    </source>
</evidence>
<dbReference type="EMBL" id="CP003557">
    <property type="protein sequence ID" value="AFN73337.1"/>
    <property type="molecule type" value="Genomic_DNA"/>
</dbReference>
<dbReference type="AlphaFoldDB" id="I6YS06"/>
<dbReference type="Pfam" id="PF02589">
    <property type="entry name" value="LUD_dom"/>
    <property type="match status" value="1"/>
</dbReference>